<evidence type="ECO:0000313" key="3">
    <source>
        <dbReference type="EMBL" id="EDV91403.1"/>
    </source>
</evidence>
<dbReference type="Proteomes" id="UP000001070">
    <property type="component" value="Unassembled WGS sequence"/>
</dbReference>
<keyword evidence="4" id="KW-1185">Reference proteome</keyword>
<sequence>MPIGTKVVVLLFVVCLALSYQATQANPIEEQSAGLKSQEYDWFSMIFGDYDEDDDSEYLICRNCTVLVGQANATDMQPNPATMASTPDTSTASPTGDAPTAATAAPAPAAGADAMTPAPAPPGK</sequence>
<feature type="signal peptide" evidence="2">
    <location>
        <begin position="1"/>
        <end position="25"/>
    </location>
</feature>
<feature type="chain" id="PRO_5002813014" evidence="2">
    <location>
        <begin position="26"/>
        <end position="124"/>
    </location>
</feature>
<proteinExistence type="predicted"/>
<dbReference type="InParanoid" id="B4JV83"/>
<feature type="region of interest" description="Disordered" evidence="1">
    <location>
        <begin position="72"/>
        <end position="124"/>
    </location>
</feature>
<protein>
    <submittedName>
        <fullName evidence="3">GH14217</fullName>
    </submittedName>
</protein>
<keyword evidence="2" id="KW-0732">Signal</keyword>
<gene>
    <name evidence="3" type="primary">Dgri\GH14217</name>
    <name evidence="3" type="ORF">Dgri_GH14217</name>
</gene>
<dbReference type="AlphaFoldDB" id="B4JV83"/>
<dbReference type="eggNOG" id="ENOG502T8Z8">
    <property type="taxonomic scope" value="Eukaryota"/>
</dbReference>
<reference evidence="3 4" key="1">
    <citation type="journal article" date="2007" name="Nature">
        <title>Evolution of genes and genomes on the Drosophila phylogeny.</title>
        <authorList>
            <consortium name="Drosophila 12 Genomes Consortium"/>
            <person name="Clark A.G."/>
            <person name="Eisen M.B."/>
            <person name="Smith D.R."/>
            <person name="Bergman C.M."/>
            <person name="Oliver B."/>
            <person name="Markow T.A."/>
            <person name="Kaufman T.C."/>
            <person name="Kellis M."/>
            <person name="Gelbart W."/>
            <person name="Iyer V.N."/>
            <person name="Pollard D.A."/>
            <person name="Sackton T.B."/>
            <person name="Larracuente A.M."/>
            <person name="Singh N.D."/>
            <person name="Abad J.P."/>
            <person name="Abt D.N."/>
            <person name="Adryan B."/>
            <person name="Aguade M."/>
            <person name="Akashi H."/>
            <person name="Anderson W.W."/>
            <person name="Aquadro C.F."/>
            <person name="Ardell D.H."/>
            <person name="Arguello R."/>
            <person name="Artieri C.G."/>
            <person name="Barbash D.A."/>
            <person name="Barker D."/>
            <person name="Barsanti P."/>
            <person name="Batterham P."/>
            <person name="Batzoglou S."/>
            <person name="Begun D."/>
            <person name="Bhutkar A."/>
            <person name="Blanco E."/>
            <person name="Bosak S.A."/>
            <person name="Bradley R.K."/>
            <person name="Brand A.D."/>
            <person name="Brent M.R."/>
            <person name="Brooks A.N."/>
            <person name="Brown R.H."/>
            <person name="Butlin R.K."/>
            <person name="Caggese C."/>
            <person name="Calvi B.R."/>
            <person name="Bernardo de Carvalho A."/>
            <person name="Caspi A."/>
            <person name="Castrezana S."/>
            <person name="Celniker S.E."/>
            <person name="Chang J.L."/>
            <person name="Chapple C."/>
            <person name="Chatterji S."/>
            <person name="Chinwalla A."/>
            <person name="Civetta A."/>
            <person name="Clifton S.W."/>
            <person name="Comeron J.M."/>
            <person name="Costello J.C."/>
            <person name="Coyne J.A."/>
            <person name="Daub J."/>
            <person name="David R.G."/>
            <person name="Delcher A.L."/>
            <person name="Delehaunty K."/>
            <person name="Do C.B."/>
            <person name="Ebling H."/>
            <person name="Edwards K."/>
            <person name="Eickbush T."/>
            <person name="Evans J.D."/>
            <person name="Filipski A."/>
            <person name="Findeiss S."/>
            <person name="Freyhult E."/>
            <person name="Fulton L."/>
            <person name="Fulton R."/>
            <person name="Garcia A.C."/>
            <person name="Gardiner A."/>
            <person name="Garfield D.A."/>
            <person name="Garvin B.E."/>
            <person name="Gibson G."/>
            <person name="Gilbert D."/>
            <person name="Gnerre S."/>
            <person name="Godfrey J."/>
            <person name="Good R."/>
            <person name="Gotea V."/>
            <person name="Gravely B."/>
            <person name="Greenberg A.J."/>
            <person name="Griffiths-Jones S."/>
            <person name="Gross S."/>
            <person name="Guigo R."/>
            <person name="Gustafson E.A."/>
            <person name="Haerty W."/>
            <person name="Hahn M.W."/>
            <person name="Halligan D.L."/>
            <person name="Halpern A.L."/>
            <person name="Halter G.M."/>
            <person name="Han M.V."/>
            <person name="Heger A."/>
            <person name="Hillier L."/>
            <person name="Hinrichs A.S."/>
            <person name="Holmes I."/>
            <person name="Hoskins R.A."/>
            <person name="Hubisz M.J."/>
            <person name="Hultmark D."/>
            <person name="Huntley M.A."/>
            <person name="Jaffe D.B."/>
            <person name="Jagadeeshan S."/>
            <person name="Jeck W.R."/>
            <person name="Johnson J."/>
            <person name="Jones C.D."/>
            <person name="Jordan W.C."/>
            <person name="Karpen G.H."/>
            <person name="Kataoka E."/>
            <person name="Keightley P.D."/>
            <person name="Kheradpour P."/>
            <person name="Kirkness E.F."/>
            <person name="Koerich L.B."/>
            <person name="Kristiansen K."/>
            <person name="Kudrna D."/>
            <person name="Kulathinal R.J."/>
            <person name="Kumar S."/>
            <person name="Kwok R."/>
            <person name="Lander E."/>
            <person name="Langley C.H."/>
            <person name="Lapoint R."/>
            <person name="Lazzaro B.P."/>
            <person name="Lee S.J."/>
            <person name="Levesque L."/>
            <person name="Li R."/>
            <person name="Lin C.F."/>
            <person name="Lin M.F."/>
            <person name="Lindblad-Toh K."/>
            <person name="Llopart A."/>
            <person name="Long M."/>
            <person name="Low L."/>
            <person name="Lozovsky E."/>
            <person name="Lu J."/>
            <person name="Luo M."/>
            <person name="Machado C.A."/>
            <person name="Makalowski W."/>
            <person name="Marzo M."/>
            <person name="Matsuda M."/>
            <person name="Matzkin L."/>
            <person name="McAllister B."/>
            <person name="McBride C.S."/>
            <person name="McKernan B."/>
            <person name="McKernan K."/>
            <person name="Mendez-Lago M."/>
            <person name="Minx P."/>
            <person name="Mollenhauer M.U."/>
            <person name="Montooth K."/>
            <person name="Mount S.M."/>
            <person name="Mu X."/>
            <person name="Myers E."/>
            <person name="Negre B."/>
            <person name="Newfeld S."/>
            <person name="Nielsen R."/>
            <person name="Noor M.A."/>
            <person name="O'Grady P."/>
            <person name="Pachter L."/>
            <person name="Papaceit M."/>
            <person name="Parisi M.J."/>
            <person name="Parisi M."/>
            <person name="Parts L."/>
            <person name="Pedersen J.S."/>
            <person name="Pesole G."/>
            <person name="Phillippy A.M."/>
            <person name="Ponting C.P."/>
            <person name="Pop M."/>
            <person name="Porcelli D."/>
            <person name="Powell J.R."/>
            <person name="Prohaska S."/>
            <person name="Pruitt K."/>
            <person name="Puig M."/>
            <person name="Quesneville H."/>
            <person name="Ram K.R."/>
            <person name="Rand D."/>
            <person name="Rasmussen M.D."/>
            <person name="Reed L.K."/>
            <person name="Reenan R."/>
            <person name="Reily A."/>
            <person name="Remington K.A."/>
            <person name="Rieger T.T."/>
            <person name="Ritchie M.G."/>
            <person name="Robin C."/>
            <person name="Rogers Y.H."/>
            <person name="Rohde C."/>
            <person name="Rozas J."/>
            <person name="Rubenfield M.J."/>
            <person name="Ruiz A."/>
            <person name="Russo S."/>
            <person name="Salzberg S.L."/>
            <person name="Sanchez-Gracia A."/>
            <person name="Saranga D.J."/>
            <person name="Sato H."/>
            <person name="Schaeffer S.W."/>
            <person name="Schatz M.C."/>
            <person name="Schlenke T."/>
            <person name="Schwartz R."/>
            <person name="Segarra C."/>
            <person name="Singh R.S."/>
            <person name="Sirot L."/>
            <person name="Sirota M."/>
            <person name="Sisneros N.B."/>
            <person name="Smith C.D."/>
            <person name="Smith T.F."/>
            <person name="Spieth J."/>
            <person name="Stage D.E."/>
            <person name="Stark A."/>
            <person name="Stephan W."/>
            <person name="Strausberg R.L."/>
            <person name="Strempel S."/>
            <person name="Sturgill D."/>
            <person name="Sutton G."/>
            <person name="Sutton G.G."/>
            <person name="Tao W."/>
            <person name="Teichmann S."/>
            <person name="Tobari Y.N."/>
            <person name="Tomimura Y."/>
            <person name="Tsolas J.M."/>
            <person name="Valente V.L."/>
            <person name="Venter E."/>
            <person name="Venter J.C."/>
            <person name="Vicario S."/>
            <person name="Vieira F.G."/>
            <person name="Vilella A.J."/>
            <person name="Villasante A."/>
            <person name="Walenz B."/>
            <person name="Wang J."/>
            <person name="Wasserman M."/>
            <person name="Watts T."/>
            <person name="Wilson D."/>
            <person name="Wilson R.K."/>
            <person name="Wing R.A."/>
            <person name="Wolfner M.F."/>
            <person name="Wong A."/>
            <person name="Wong G.K."/>
            <person name="Wu C.I."/>
            <person name="Wu G."/>
            <person name="Yamamoto D."/>
            <person name="Yang H.P."/>
            <person name="Yang S.P."/>
            <person name="Yorke J.A."/>
            <person name="Yoshida K."/>
            <person name="Zdobnov E."/>
            <person name="Zhang P."/>
            <person name="Zhang Y."/>
            <person name="Zimin A.V."/>
            <person name="Baldwin J."/>
            <person name="Abdouelleil A."/>
            <person name="Abdulkadir J."/>
            <person name="Abebe A."/>
            <person name="Abera B."/>
            <person name="Abreu J."/>
            <person name="Acer S.C."/>
            <person name="Aftuck L."/>
            <person name="Alexander A."/>
            <person name="An P."/>
            <person name="Anderson E."/>
            <person name="Anderson S."/>
            <person name="Arachi H."/>
            <person name="Azer M."/>
            <person name="Bachantsang P."/>
            <person name="Barry A."/>
            <person name="Bayul T."/>
            <person name="Berlin A."/>
            <person name="Bessette D."/>
            <person name="Bloom T."/>
            <person name="Blye J."/>
            <person name="Boguslavskiy L."/>
            <person name="Bonnet C."/>
            <person name="Boukhgalter B."/>
            <person name="Bourzgui I."/>
            <person name="Brown A."/>
            <person name="Cahill P."/>
            <person name="Channer S."/>
            <person name="Cheshatsang Y."/>
            <person name="Chuda L."/>
            <person name="Citroen M."/>
            <person name="Collymore A."/>
            <person name="Cooke P."/>
            <person name="Costello M."/>
            <person name="D'Aco K."/>
            <person name="Daza R."/>
            <person name="De Haan G."/>
            <person name="DeGray S."/>
            <person name="DeMaso C."/>
            <person name="Dhargay N."/>
            <person name="Dooley K."/>
            <person name="Dooley E."/>
            <person name="Doricent M."/>
            <person name="Dorje P."/>
            <person name="Dorjee K."/>
            <person name="Dupes A."/>
            <person name="Elong R."/>
            <person name="Falk J."/>
            <person name="Farina A."/>
            <person name="Faro S."/>
            <person name="Ferguson D."/>
            <person name="Fisher S."/>
            <person name="Foley C.D."/>
            <person name="Franke A."/>
            <person name="Friedrich D."/>
            <person name="Gadbois L."/>
            <person name="Gearin G."/>
            <person name="Gearin C.R."/>
            <person name="Giannoukos G."/>
            <person name="Goode T."/>
            <person name="Graham J."/>
            <person name="Grandbois E."/>
            <person name="Grewal S."/>
            <person name="Gyaltsen K."/>
            <person name="Hafez N."/>
            <person name="Hagos B."/>
            <person name="Hall J."/>
            <person name="Henson C."/>
            <person name="Hollinger A."/>
            <person name="Honan T."/>
            <person name="Huard M.D."/>
            <person name="Hughes L."/>
            <person name="Hurhula B."/>
            <person name="Husby M.E."/>
            <person name="Kamat A."/>
            <person name="Kanga B."/>
            <person name="Kashin S."/>
            <person name="Khazanovich D."/>
            <person name="Kisner P."/>
            <person name="Lance K."/>
            <person name="Lara M."/>
            <person name="Lee W."/>
            <person name="Lennon N."/>
            <person name="Letendre F."/>
            <person name="LeVine R."/>
            <person name="Lipovsky A."/>
            <person name="Liu X."/>
            <person name="Liu J."/>
            <person name="Liu S."/>
            <person name="Lokyitsang T."/>
            <person name="Lokyitsang Y."/>
            <person name="Lubonja R."/>
            <person name="Lui A."/>
            <person name="MacDonald P."/>
            <person name="Magnisalis V."/>
            <person name="Maru K."/>
            <person name="Matthews C."/>
            <person name="McCusker W."/>
            <person name="McDonough S."/>
            <person name="Mehta T."/>
            <person name="Meldrim J."/>
            <person name="Meneus L."/>
            <person name="Mihai O."/>
            <person name="Mihalev A."/>
            <person name="Mihova T."/>
            <person name="Mittelman R."/>
            <person name="Mlenga V."/>
            <person name="Montmayeur A."/>
            <person name="Mulrain L."/>
            <person name="Navidi A."/>
            <person name="Naylor J."/>
            <person name="Negash T."/>
            <person name="Nguyen T."/>
            <person name="Nguyen N."/>
            <person name="Nicol R."/>
            <person name="Norbu C."/>
            <person name="Norbu N."/>
            <person name="Novod N."/>
            <person name="O'Neill B."/>
            <person name="Osman S."/>
            <person name="Markiewicz E."/>
            <person name="Oyono O.L."/>
            <person name="Patti C."/>
            <person name="Phunkhang P."/>
            <person name="Pierre F."/>
            <person name="Priest M."/>
            <person name="Raghuraman S."/>
            <person name="Rege F."/>
            <person name="Reyes R."/>
            <person name="Rise C."/>
            <person name="Rogov P."/>
            <person name="Ross K."/>
            <person name="Ryan E."/>
            <person name="Settipalli S."/>
            <person name="Shea T."/>
            <person name="Sherpa N."/>
            <person name="Shi L."/>
            <person name="Shih D."/>
            <person name="Sparrow T."/>
            <person name="Spaulding J."/>
            <person name="Stalker J."/>
            <person name="Stange-Thomann N."/>
            <person name="Stavropoulos S."/>
            <person name="Stone C."/>
            <person name="Strader C."/>
            <person name="Tesfaye S."/>
            <person name="Thomson T."/>
            <person name="Thoulutsang Y."/>
            <person name="Thoulutsang D."/>
            <person name="Topham K."/>
            <person name="Topping I."/>
            <person name="Tsamla T."/>
            <person name="Vassiliev H."/>
            <person name="Vo A."/>
            <person name="Wangchuk T."/>
            <person name="Wangdi T."/>
            <person name="Weiand M."/>
            <person name="Wilkinson J."/>
            <person name="Wilson A."/>
            <person name="Yadav S."/>
            <person name="Young G."/>
            <person name="Yu Q."/>
            <person name="Zembek L."/>
            <person name="Zhong D."/>
            <person name="Zimmer A."/>
            <person name="Zwirko Z."/>
            <person name="Jaffe D.B."/>
            <person name="Alvarez P."/>
            <person name="Brockman W."/>
            <person name="Butler J."/>
            <person name="Chin C."/>
            <person name="Gnerre S."/>
            <person name="Grabherr M."/>
            <person name="Kleber M."/>
            <person name="Mauceli E."/>
            <person name="MacCallum I."/>
        </authorList>
    </citation>
    <scope>NUCLEOTIDE SEQUENCE [LARGE SCALE GENOMIC DNA]</scope>
    <source>
        <strain evidence="4">Tucson 15287-2541.00</strain>
    </source>
</reference>
<feature type="compositionally biased region" description="Low complexity" evidence="1">
    <location>
        <begin position="80"/>
        <end position="117"/>
    </location>
</feature>
<dbReference type="KEGG" id="dgr:6568499"/>
<evidence type="ECO:0000256" key="1">
    <source>
        <dbReference type="SAM" id="MobiDB-lite"/>
    </source>
</evidence>
<dbReference type="OrthoDB" id="7872408at2759"/>
<organism evidence="4">
    <name type="scientific">Drosophila grimshawi</name>
    <name type="common">Hawaiian fruit fly</name>
    <name type="synonym">Idiomyia grimshawi</name>
    <dbReference type="NCBI Taxonomy" id="7222"/>
    <lineage>
        <taxon>Eukaryota</taxon>
        <taxon>Metazoa</taxon>
        <taxon>Ecdysozoa</taxon>
        <taxon>Arthropoda</taxon>
        <taxon>Hexapoda</taxon>
        <taxon>Insecta</taxon>
        <taxon>Pterygota</taxon>
        <taxon>Neoptera</taxon>
        <taxon>Endopterygota</taxon>
        <taxon>Diptera</taxon>
        <taxon>Brachycera</taxon>
        <taxon>Muscomorpha</taxon>
        <taxon>Ephydroidea</taxon>
        <taxon>Drosophilidae</taxon>
        <taxon>Drosophila</taxon>
        <taxon>Hawaiian Drosophila</taxon>
    </lineage>
</organism>
<dbReference type="EMBL" id="CH916374">
    <property type="protein sequence ID" value="EDV91403.1"/>
    <property type="molecule type" value="Genomic_DNA"/>
</dbReference>
<dbReference type="HOGENOM" id="CLU_2006231_0_0_1"/>
<name>B4JV83_DROGR</name>
<dbReference type="OMA" id="EYLICRN"/>
<evidence type="ECO:0000313" key="4">
    <source>
        <dbReference type="Proteomes" id="UP000001070"/>
    </source>
</evidence>
<accession>B4JV83</accession>
<evidence type="ECO:0000256" key="2">
    <source>
        <dbReference type="SAM" id="SignalP"/>
    </source>
</evidence>